<name>A0A914CXI6_9BILA</name>
<dbReference type="Gene3D" id="3.40.50.1820">
    <property type="entry name" value="alpha/beta hydrolase"/>
    <property type="match status" value="1"/>
</dbReference>
<dbReference type="GO" id="GO:0004301">
    <property type="term" value="F:epoxide hydrolase activity"/>
    <property type="evidence" value="ECO:0007669"/>
    <property type="project" value="UniProtKB-ARBA"/>
</dbReference>
<evidence type="ECO:0000313" key="4">
    <source>
        <dbReference type="Proteomes" id="UP000887540"/>
    </source>
</evidence>
<dbReference type="Proteomes" id="UP000887540">
    <property type="component" value="Unplaced"/>
</dbReference>
<dbReference type="AlphaFoldDB" id="A0A914CXI6"/>
<sequence>MRGYGDSDKPNGIKNYSMQNLIKDVRETIEKLGQSSTILVAHDWGAVVAWYFAMYHPDMVERLVICNVPHPKAFEKVLRSKAAQFLKSWYIFLFQCPILPEEWIKTQDYKAIEIFFRGRKMGIVNRENFTDEDTEAWKFTFSTNGLTAPINYYRALMQLPERLRPTKEPVKPKTLILWGENDGALDIEGANLSPNYCENAQLKKIPDCSHWVQQDCPELVNKYIEEFLNEH</sequence>
<dbReference type="InterPro" id="IPR029058">
    <property type="entry name" value="AB_hydrolase_fold"/>
</dbReference>
<dbReference type="InterPro" id="IPR000639">
    <property type="entry name" value="Epox_hydrolase-like"/>
</dbReference>
<keyword evidence="1" id="KW-0378">Hydrolase</keyword>
<accession>A0A914CXI6</accession>
<evidence type="ECO:0000259" key="3">
    <source>
        <dbReference type="Pfam" id="PF00561"/>
    </source>
</evidence>
<dbReference type="WBParaSite" id="ACRNAN_scaffold1597.g14549.t1">
    <property type="protein sequence ID" value="ACRNAN_scaffold1597.g14549.t1"/>
    <property type="gene ID" value="ACRNAN_scaffold1597.g14549"/>
</dbReference>
<dbReference type="InterPro" id="IPR000073">
    <property type="entry name" value="AB_hydrolase_1"/>
</dbReference>
<evidence type="ECO:0000313" key="5">
    <source>
        <dbReference type="WBParaSite" id="ACRNAN_scaffold1597.g14549.t1"/>
    </source>
</evidence>
<evidence type="ECO:0000256" key="2">
    <source>
        <dbReference type="ARBA" id="ARBA00038334"/>
    </source>
</evidence>
<protein>
    <submittedName>
        <fullName evidence="5">AB hydrolase-1 domain-containing protein</fullName>
    </submittedName>
</protein>
<dbReference type="Pfam" id="PF00561">
    <property type="entry name" value="Abhydrolase_1"/>
    <property type="match status" value="1"/>
</dbReference>
<evidence type="ECO:0000256" key="1">
    <source>
        <dbReference type="ARBA" id="ARBA00022801"/>
    </source>
</evidence>
<dbReference type="PRINTS" id="PR00412">
    <property type="entry name" value="EPOXHYDRLASE"/>
</dbReference>
<feature type="domain" description="AB hydrolase-1" evidence="3">
    <location>
        <begin position="1"/>
        <end position="213"/>
    </location>
</feature>
<keyword evidence="4" id="KW-1185">Reference proteome</keyword>
<proteinExistence type="inferred from homology"/>
<organism evidence="4 5">
    <name type="scientific">Acrobeloides nanus</name>
    <dbReference type="NCBI Taxonomy" id="290746"/>
    <lineage>
        <taxon>Eukaryota</taxon>
        <taxon>Metazoa</taxon>
        <taxon>Ecdysozoa</taxon>
        <taxon>Nematoda</taxon>
        <taxon>Chromadorea</taxon>
        <taxon>Rhabditida</taxon>
        <taxon>Tylenchina</taxon>
        <taxon>Cephalobomorpha</taxon>
        <taxon>Cephaloboidea</taxon>
        <taxon>Cephalobidae</taxon>
        <taxon>Acrobeloides</taxon>
    </lineage>
</organism>
<reference evidence="5" key="1">
    <citation type="submission" date="2022-11" db="UniProtKB">
        <authorList>
            <consortium name="WormBaseParasite"/>
        </authorList>
    </citation>
    <scope>IDENTIFICATION</scope>
</reference>
<dbReference type="PANTHER" id="PTHR43329">
    <property type="entry name" value="EPOXIDE HYDROLASE"/>
    <property type="match status" value="1"/>
</dbReference>
<dbReference type="SUPFAM" id="SSF53474">
    <property type="entry name" value="alpha/beta-Hydrolases"/>
    <property type="match status" value="1"/>
</dbReference>
<comment type="similarity">
    <text evidence="2">Belongs to the AB hydrolase superfamily. Epoxide hydrolase family.</text>
</comment>